<evidence type="ECO:0000256" key="1">
    <source>
        <dbReference type="SAM" id="MobiDB-lite"/>
    </source>
</evidence>
<name>A0A6J4S697_9ACTN</name>
<feature type="non-terminal residue" evidence="2">
    <location>
        <position position="89"/>
    </location>
</feature>
<feature type="non-terminal residue" evidence="2">
    <location>
        <position position="1"/>
    </location>
</feature>
<feature type="compositionally biased region" description="Basic residues" evidence="1">
    <location>
        <begin position="55"/>
        <end position="89"/>
    </location>
</feature>
<sequence length="89" mass="10169">ERNPGKHGESPRQLAWKIPDTGGRAARRGPPGGLLRDRLRPRPGQDGRRGLAQGQRHRPPQLRRHRPARRGPRLVPRRLRPPRASRRGL</sequence>
<gene>
    <name evidence="2" type="ORF">AVDCRST_MAG05-1814</name>
</gene>
<feature type="region of interest" description="Disordered" evidence="1">
    <location>
        <begin position="1"/>
        <end position="89"/>
    </location>
</feature>
<dbReference type="AlphaFoldDB" id="A0A6J4S697"/>
<dbReference type="EMBL" id="CADCVM010000197">
    <property type="protein sequence ID" value="CAA9489923.1"/>
    <property type="molecule type" value="Genomic_DNA"/>
</dbReference>
<reference evidence="2" key="1">
    <citation type="submission" date="2020-02" db="EMBL/GenBank/DDBJ databases">
        <authorList>
            <person name="Meier V. D."/>
        </authorList>
    </citation>
    <scope>NUCLEOTIDE SEQUENCE</scope>
    <source>
        <strain evidence="2">AVDCRST_MAG05</strain>
    </source>
</reference>
<evidence type="ECO:0000313" key="2">
    <source>
        <dbReference type="EMBL" id="CAA9489923.1"/>
    </source>
</evidence>
<feature type="compositionally biased region" description="Basic and acidic residues" evidence="1">
    <location>
        <begin position="35"/>
        <end position="49"/>
    </location>
</feature>
<organism evidence="2">
    <name type="scientific">uncultured Rubrobacteraceae bacterium</name>
    <dbReference type="NCBI Taxonomy" id="349277"/>
    <lineage>
        <taxon>Bacteria</taxon>
        <taxon>Bacillati</taxon>
        <taxon>Actinomycetota</taxon>
        <taxon>Rubrobacteria</taxon>
        <taxon>Rubrobacterales</taxon>
        <taxon>Rubrobacteraceae</taxon>
        <taxon>environmental samples</taxon>
    </lineage>
</organism>
<feature type="compositionally biased region" description="Basic and acidic residues" evidence="1">
    <location>
        <begin position="1"/>
        <end position="10"/>
    </location>
</feature>
<proteinExistence type="predicted"/>
<accession>A0A6J4S697</accession>
<protein>
    <submittedName>
        <fullName evidence="2">Uncharacterized protein</fullName>
    </submittedName>
</protein>